<dbReference type="Proteomes" id="UP000007755">
    <property type="component" value="Unassembled WGS sequence"/>
</dbReference>
<keyword evidence="3" id="KW-1185">Reference proteome</keyword>
<accession>F4WVZ7</accession>
<evidence type="ECO:0000313" key="2">
    <source>
        <dbReference type="EMBL" id="EGI61586.1"/>
    </source>
</evidence>
<organism evidence="3">
    <name type="scientific">Acromyrmex echinatior</name>
    <name type="common">Panamanian leafcutter ant</name>
    <name type="synonym">Acromyrmex octospinosus echinatior</name>
    <dbReference type="NCBI Taxonomy" id="103372"/>
    <lineage>
        <taxon>Eukaryota</taxon>
        <taxon>Metazoa</taxon>
        <taxon>Ecdysozoa</taxon>
        <taxon>Arthropoda</taxon>
        <taxon>Hexapoda</taxon>
        <taxon>Insecta</taxon>
        <taxon>Pterygota</taxon>
        <taxon>Neoptera</taxon>
        <taxon>Endopterygota</taxon>
        <taxon>Hymenoptera</taxon>
        <taxon>Apocrita</taxon>
        <taxon>Aculeata</taxon>
        <taxon>Formicoidea</taxon>
        <taxon>Formicidae</taxon>
        <taxon>Myrmicinae</taxon>
        <taxon>Acromyrmex</taxon>
    </lineage>
</organism>
<reference evidence="2" key="1">
    <citation type="submission" date="2011-02" db="EMBL/GenBank/DDBJ databases">
        <title>The genome of the leaf-cutting ant Acromyrmex echinatior suggests key adaptations to social evolution and fungus farming.</title>
        <authorList>
            <person name="Nygaard S."/>
            <person name="Zhang G."/>
        </authorList>
    </citation>
    <scope>NUCLEOTIDE SEQUENCE</scope>
</reference>
<protein>
    <submittedName>
        <fullName evidence="2">Uncharacterized protein</fullName>
    </submittedName>
</protein>
<evidence type="ECO:0000313" key="3">
    <source>
        <dbReference type="Proteomes" id="UP000007755"/>
    </source>
</evidence>
<dbReference type="AlphaFoldDB" id="F4WVZ7"/>
<dbReference type="OrthoDB" id="7682600at2759"/>
<dbReference type="eggNOG" id="ENOG502TCXW">
    <property type="taxonomic scope" value="Eukaryota"/>
</dbReference>
<dbReference type="EMBL" id="GL888404">
    <property type="protein sequence ID" value="EGI61586.1"/>
    <property type="molecule type" value="Genomic_DNA"/>
</dbReference>
<sequence length="278" mass="31845">MSVEISQIADHHSNGERKEVHFCIHVREIFLIAVTSIAWVKTENVGRSVRAPQEQIKYADSDDSRFHSEYLALQGQLRSQQANAQRSQRAEGGSSLRLRQAQQLAQPQPQQAQQQAQAGPQYYSYKPYSAVPNHIKQLIDSVYQPQAPYVDPTSFIYGGNYFAAAPQQREQPAPAASEYPRGAYLQPAEKYQSIDPQRAQPRNMPTEIKQLLKYQAQIPYDLTANRIQYTPKNVFVPKPLPNDAKGPYYYRSKIYYPNDDNIDAEYSQNKPVDEEQRH</sequence>
<feature type="compositionally biased region" description="Low complexity" evidence="1">
    <location>
        <begin position="100"/>
        <end position="119"/>
    </location>
</feature>
<feature type="region of interest" description="Disordered" evidence="1">
    <location>
        <begin position="81"/>
        <end position="119"/>
    </location>
</feature>
<dbReference type="InParanoid" id="F4WVZ7"/>
<gene>
    <name evidence="2" type="ORF">G5I_10150</name>
</gene>
<evidence type="ECO:0000256" key="1">
    <source>
        <dbReference type="SAM" id="MobiDB-lite"/>
    </source>
</evidence>
<name>F4WVZ7_ACREC</name>
<proteinExistence type="predicted"/>